<proteinExistence type="predicted"/>
<evidence type="ECO:0000256" key="1">
    <source>
        <dbReference type="SAM" id="MobiDB-lite"/>
    </source>
</evidence>
<feature type="compositionally biased region" description="Basic and acidic residues" evidence="1">
    <location>
        <begin position="193"/>
        <end position="203"/>
    </location>
</feature>
<name>A0AAV7VV51_PLEWA</name>
<reference evidence="2" key="1">
    <citation type="journal article" date="2022" name="bioRxiv">
        <title>Sequencing and chromosome-scale assembly of the giantPleurodeles waltlgenome.</title>
        <authorList>
            <person name="Brown T."/>
            <person name="Elewa A."/>
            <person name="Iarovenko S."/>
            <person name="Subramanian E."/>
            <person name="Araus A.J."/>
            <person name="Petzold A."/>
            <person name="Susuki M."/>
            <person name="Suzuki K.-i.T."/>
            <person name="Hayashi T."/>
            <person name="Toyoda A."/>
            <person name="Oliveira C."/>
            <person name="Osipova E."/>
            <person name="Leigh N.D."/>
            <person name="Simon A."/>
            <person name="Yun M.H."/>
        </authorList>
    </citation>
    <scope>NUCLEOTIDE SEQUENCE</scope>
    <source>
        <strain evidence="2">20211129_DDA</strain>
        <tissue evidence="2">Liver</tissue>
    </source>
</reference>
<dbReference type="Proteomes" id="UP001066276">
    <property type="component" value="Chromosome 2_1"/>
</dbReference>
<comment type="caution">
    <text evidence="2">The sequence shown here is derived from an EMBL/GenBank/DDBJ whole genome shotgun (WGS) entry which is preliminary data.</text>
</comment>
<sequence length="237" mass="27029">MDFNEVTRVDKDDFPGNLNIGAKQNNIGIEEINKHNNEAGTLGKPMVLQQQEKKHAPSGVTTKKQRNKLHKARNKQQISSAKLEFVIARQKTENTCETTSEMASQERERIKSFPILQRHKKKNEDNTGKIVDVKATRGTGLAKNTMKPEQSLITIPSRNRDDIISELTPQKQQLIEAPKIMGTTGKKRNRLPTSEDKQRENNKEWNMQTSGTNDYALKVQSIIGKDMMCRLPDYEEE</sequence>
<accession>A0AAV7VV51</accession>
<protein>
    <submittedName>
        <fullName evidence="2">Uncharacterized protein</fullName>
    </submittedName>
</protein>
<feature type="region of interest" description="Disordered" evidence="1">
    <location>
        <begin position="181"/>
        <end position="208"/>
    </location>
</feature>
<organism evidence="2 3">
    <name type="scientific">Pleurodeles waltl</name>
    <name type="common">Iberian ribbed newt</name>
    <dbReference type="NCBI Taxonomy" id="8319"/>
    <lineage>
        <taxon>Eukaryota</taxon>
        <taxon>Metazoa</taxon>
        <taxon>Chordata</taxon>
        <taxon>Craniata</taxon>
        <taxon>Vertebrata</taxon>
        <taxon>Euteleostomi</taxon>
        <taxon>Amphibia</taxon>
        <taxon>Batrachia</taxon>
        <taxon>Caudata</taxon>
        <taxon>Salamandroidea</taxon>
        <taxon>Salamandridae</taxon>
        <taxon>Pleurodelinae</taxon>
        <taxon>Pleurodeles</taxon>
    </lineage>
</organism>
<gene>
    <name evidence="2" type="ORF">NDU88_008314</name>
</gene>
<feature type="region of interest" description="Disordered" evidence="1">
    <location>
        <begin position="51"/>
        <end position="77"/>
    </location>
</feature>
<keyword evidence="3" id="KW-1185">Reference proteome</keyword>
<dbReference type="AlphaFoldDB" id="A0AAV7VV51"/>
<evidence type="ECO:0000313" key="3">
    <source>
        <dbReference type="Proteomes" id="UP001066276"/>
    </source>
</evidence>
<feature type="compositionally biased region" description="Basic residues" evidence="1">
    <location>
        <begin position="63"/>
        <end position="74"/>
    </location>
</feature>
<evidence type="ECO:0000313" key="2">
    <source>
        <dbReference type="EMBL" id="KAJ1204537.1"/>
    </source>
</evidence>
<dbReference type="EMBL" id="JANPWB010000003">
    <property type="protein sequence ID" value="KAJ1204537.1"/>
    <property type="molecule type" value="Genomic_DNA"/>
</dbReference>